<protein>
    <submittedName>
        <fullName evidence="4">Transcriptional regulator, TetR family</fullName>
    </submittedName>
</protein>
<dbReference type="SUPFAM" id="SSF48498">
    <property type="entry name" value="Tetracyclin repressor-like, C-terminal domain"/>
    <property type="match status" value="1"/>
</dbReference>
<dbReference type="FunCoup" id="A0A1H9IR76">
    <property type="interactions" value="3"/>
</dbReference>
<sequence>MNENEQLRQELLKAAHDLYMRVGIKSVSMDDIAREVGVSKKTIYQIVENKEQLIEMVMQQDSCEDRRILARNRSESKDAIDEFLRNSRFFIRQMRQISPTTFRDLQKYYPSIWKEQMESHHAEFQQSIADNLERGMEEGLYREDIESDIVSTLYSGMIKMVIDRAHFPAQDRLISDIISQLTRYHFHGITNQFGRERLESYLKQEALE</sequence>
<evidence type="ECO:0000256" key="1">
    <source>
        <dbReference type="ARBA" id="ARBA00023125"/>
    </source>
</evidence>
<accession>A0A1H9IR76</accession>
<dbReference type="Gene3D" id="1.10.10.60">
    <property type="entry name" value="Homeodomain-like"/>
    <property type="match status" value="1"/>
</dbReference>
<dbReference type="PROSITE" id="PS50977">
    <property type="entry name" value="HTH_TETR_2"/>
    <property type="match status" value="1"/>
</dbReference>
<dbReference type="PANTHER" id="PTHR30328:SF54">
    <property type="entry name" value="HTH-TYPE TRANSCRIPTIONAL REPRESSOR SCO4008"/>
    <property type="match status" value="1"/>
</dbReference>
<evidence type="ECO:0000259" key="3">
    <source>
        <dbReference type="PROSITE" id="PS50977"/>
    </source>
</evidence>
<keyword evidence="5" id="KW-1185">Reference proteome</keyword>
<dbReference type="Pfam" id="PF00440">
    <property type="entry name" value="TetR_N"/>
    <property type="match status" value="1"/>
</dbReference>
<proteinExistence type="predicted"/>
<evidence type="ECO:0000256" key="2">
    <source>
        <dbReference type="PROSITE-ProRule" id="PRU00335"/>
    </source>
</evidence>
<evidence type="ECO:0000313" key="5">
    <source>
        <dbReference type="Proteomes" id="UP000199021"/>
    </source>
</evidence>
<dbReference type="InParanoid" id="A0A1H9IR76"/>
<dbReference type="OrthoDB" id="881297at2"/>
<keyword evidence="1 2" id="KW-0238">DNA-binding</keyword>
<dbReference type="RefSeq" id="WP_090169694.1">
    <property type="nucleotide sequence ID" value="NZ_FOFB01000015.1"/>
</dbReference>
<evidence type="ECO:0000313" key="4">
    <source>
        <dbReference type="EMBL" id="SEQ77066.1"/>
    </source>
</evidence>
<dbReference type="InterPro" id="IPR036271">
    <property type="entry name" value="Tet_transcr_reg_TetR-rel_C_sf"/>
</dbReference>
<dbReference type="PRINTS" id="PR00455">
    <property type="entry name" value="HTHTETR"/>
</dbReference>
<feature type="DNA-binding region" description="H-T-H motif" evidence="2">
    <location>
        <begin position="28"/>
        <end position="47"/>
    </location>
</feature>
<feature type="domain" description="HTH tetR-type" evidence="3">
    <location>
        <begin position="5"/>
        <end position="65"/>
    </location>
</feature>
<reference evidence="5" key="1">
    <citation type="submission" date="2016-10" db="EMBL/GenBank/DDBJ databases">
        <authorList>
            <person name="Varghese N."/>
            <person name="Submissions S."/>
        </authorList>
    </citation>
    <scope>NUCLEOTIDE SEQUENCE [LARGE SCALE GENOMIC DNA]</scope>
    <source>
        <strain evidence="5">DSM 24740</strain>
    </source>
</reference>
<dbReference type="STRING" id="478744.SAMN05444359_115106"/>
<dbReference type="InterPro" id="IPR009057">
    <property type="entry name" value="Homeodomain-like_sf"/>
</dbReference>
<gene>
    <name evidence="4" type="ORF">SAMN05444359_115106</name>
</gene>
<dbReference type="Proteomes" id="UP000199021">
    <property type="component" value="Unassembled WGS sequence"/>
</dbReference>
<dbReference type="GO" id="GO:0003677">
    <property type="term" value="F:DNA binding"/>
    <property type="evidence" value="ECO:0007669"/>
    <property type="project" value="UniProtKB-UniRule"/>
</dbReference>
<dbReference type="PANTHER" id="PTHR30328">
    <property type="entry name" value="TRANSCRIPTIONAL REPRESSOR"/>
    <property type="match status" value="1"/>
</dbReference>
<dbReference type="Gene3D" id="1.10.357.10">
    <property type="entry name" value="Tetracycline Repressor, domain 2"/>
    <property type="match status" value="1"/>
</dbReference>
<dbReference type="InterPro" id="IPR050109">
    <property type="entry name" value="HTH-type_TetR-like_transc_reg"/>
</dbReference>
<dbReference type="InterPro" id="IPR001647">
    <property type="entry name" value="HTH_TetR"/>
</dbReference>
<dbReference type="EMBL" id="FOFB01000015">
    <property type="protein sequence ID" value="SEQ77066.1"/>
    <property type="molecule type" value="Genomic_DNA"/>
</dbReference>
<dbReference type="SUPFAM" id="SSF46689">
    <property type="entry name" value="Homeodomain-like"/>
    <property type="match status" value="1"/>
</dbReference>
<organism evidence="4 5">
    <name type="scientific">Neolewinella agarilytica</name>
    <dbReference type="NCBI Taxonomy" id="478744"/>
    <lineage>
        <taxon>Bacteria</taxon>
        <taxon>Pseudomonadati</taxon>
        <taxon>Bacteroidota</taxon>
        <taxon>Saprospiria</taxon>
        <taxon>Saprospirales</taxon>
        <taxon>Lewinellaceae</taxon>
        <taxon>Neolewinella</taxon>
    </lineage>
</organism>
<dbReference type="PROSITE" id="PS00356">
    <property type="entry name" value="HTH_LACI_1"/>
    <property type="match status" value="1"/>
</dbReference>
<name>A0A1H9IR76_9BACT</name>
<dbReference type="AlphaFoldDB" id="A0A1H9IR76"/>